<dbReference type="AlphaFoldDB" id="A0A314ZM79"/>
<proteinExistence type="predicted"/>
<dbReference type="PIRSF" id="PIRSF015417">
    <property type="entry name" value="T31B5_30_vWA"/>
    <property type="match status" value="1"/>
</dbReference>
<dbReference type="PANTHER" id="PTHR31373">
    <property type="entry name" value="OS06G0652100 PROTEIN"/>
    <property type="match status" value="1"/>
</dbReference>
<feature type="domain" description="DUF2828" evidence="1">
    <location>
        <begin position="92"/>
        <end position="174"/>
    </location>
</feature>
<dbReference type="InterPro" id="IPR056690">
    <property type="entry name" value="DUF7788"/>
</dbReference>
<dbReference type="PANTHER" id="PTHR31373:SF17">
    <property type="entry name" value="OS06G0652100 PROTEIN"/>
    <property type="match status" value="1"/>
</dbReference>
<dbReference type="Pfam" id="PF25043">
    <property type="entry name" value="DUF7788"/>
    <property type="match status" value="1"/>
</dbReference>
<evidence type="ECO:0000259" key="2">
    <source>
        <dbReference type="Pfam" id="PF25043"/>
    </source>
</evidence>
<gene>
    <name evidence="3" type="ORF">Pyn_08580</name>
</gene>
<dbReference type="Pfam" id="PF11443">
    <property type="entry name" value="DUF2828"/>
    <property type="match status" value="2"/>
</dbReference>
<sequence length="627" mass="71704">MNNAVVPRGQVYCLTRASRVVPIPNKPGCLPNLVNVVGKAKLLVAAPTPTPFPIQTIQTIQSSRRRRSCPLMATSHPNADIANNIFPFIPSSYGDPCLDLFFNALIPDDRDTNQCLIYVKQMLPLAWSHNPLATLKLIFSAESIGFFFKKLDTAVLWLHQNHPNTLLHNLHSIADLPGAGSFYALVQILYVLLVQKQGGQGQYNNAAADLLNLHPERYDRDPDYRLFHDRVIDVFVERLKSDIEKMKQHKLELEPSDYLSDDDDEEDFMRQYVISEYVISEYHRPCKVSAAECCTSKNVWDDHRARAIFLRESIARRLFPPESDPSEEWELLRKDFLVPLTNYYKRRRMSESRQLWVKKYLEEVKAGGGTGIINPDALLPNEIIDYVYEEDKDVGEAAAELQWKSMVDMYLKQQQKQGEGLGKFKNWLVVGSIPNNFAACLRFLMSELSEEPWKGKFIGGEEDEPEWIQGEGHDLKSKCKLMRKSDDYFGLLKAIDLILEVGVNANLKAEHMIKKVIVFKSLKPVWICSWDWNYDQLVKDVESIRSKYKDKGYGDDAVPHIVFWDVCEDWSIPHSWICTQHPGFTRLSGFSGHLVKSFLDNGGEIGPHHLMEAVIADKEYQALAVVD</sequence>
<name>A0A314ZM79_PRUYE</name>
<feature type="domain" description="DUF7788" evidence="2">
    <location>
        <begin position="433"/>
        <end position="603"/>
    </location>
</feature>
<dbReference type="EMBL" id="PJQY01000111">
    <property type="protein sequence ID" value="PQQ18328.1"/>
    <property type="molecule type" value="Genomic_DNA"/>
</dbReference>
<protein>
    <submittedName>
        <fullName evidence="3">Uncharacterized protein</fullName>
    </submittedName>
</protein>
<comment type="caution">
    <text evidence="3">The sequence shown here is derived from an EMBL/GenBank/DDBJ whole genome shotgun (WGS) entry which is preliminary data.</text>
</comment>
<keyword evidence="4" id="KW-1185">Reference proteome</keyword>
<organism evidence="3 4">
    <name type="scientific">Prunus yedoensis var. nudiflora</name>
    <dbReference type="NCBI Taxonomy" id="2094558"/>
    <lineage>
        <taxon>Eukaryota</taxon>
        <taxon>Viridiplantae</taxon>
        <taxon>Streptophyta</taxon>
        <taxon>Embryophyta</taxon>
        <taxon>Tracheophyta</taxon>
        <taxon>Spermatophyta</taxon>
        <taxon>Magnoliopsida</taxon>
        <taxon>eudicotyledons</taxon>
        <taxon>Gunneridae</taxon>
        <taxon>Pentapetalae</taxon>
        <taxon>rosids</taxon>
        <taxon>fabids</taxon>
        <taxon>Rosales</taxon>
        <taxon>Rosaceae</taxon>
        <taxon>Amygdaloideae</taxon>
        <taxon>Amygdaleae</taxon>
        <taxon>Prunus</taxon>
    </lineage>
</organism>
<dbReference type="Proteomes" id="UP000250321">
    <property type="component" value="Unassembled WGS sequence"/>
</dbReference>
<dbReference type="InterPro" id="IPR058580">
    <property type="entry name" value="DUF2828"/>
</dbReference>
<evidence type="ECO:0000313" key="3">
    <source>
        <dbReference type="EMBL" id="PQQ18328.1"/>
    </source>
</evidence>
<dbReference type="InterPro" id="IPR011205">
    <property type="entry name" value="UCP015417_vWA"/>
</dbReference>
<evidence type="ECO:0000313" key="4">
    <source>
        <dbReference type="Proteomes" id="UP000250321"/>
    </source>
</evidence>
<accession>A0A314ZM79</accession>
<dbReference type="OrthoDB" id="10291038at2759"/>
<evidence type="ECO:0000259" key="1">
    <source>
        <dbReference type="Pfam" id="PF11443"/>
    </source>
</evidence>
<feature type="domain" description="DUF2828" evidence="1">
    <location>
        <begin position="215"/>
        <end position="351"/>
    </location>
</feature>
<reference evidence="3 4" key="1">
    <citation type="submission" date="2018-02" db="EMBL/GenBank/DDBJ databases">
        <title>Draft genome of wild Prunus yedoensis var. nudiflora.</title>
        <authorList>
            <person name="Baek S."/>
            <person name="Kim J.-H."/>
            <person name="Choi K."/>
            <person name="Kim G.-B."/>
            <person name="Cho A."/>
            <person name="Jang H."/>
            <person name="Shin C.-H."/>
            <person name="Yu H.-J."/>
            <person name="Mun J.-H."/>
        </authorList>
    </citation>
    <scope>NUCLEOTIDE SEQUENCE [LARGE SCALE GENOMIC DNA]</scope>
    <source>
        <strain evidence="4">cv. Jeju island</strain>
        <tissue evidence="3">Leaf</tissue>
    </source>
</reference>